<feature type="chain" id="PRO_5024284448" description="Lipoprotein" evidence="1">
    <location>
        <begin position="19"/>
        <end position="214"/>
    </location>
</feature>
<accession>A0A5R8KF39</accession>
<dbReference type="AlphaFoldDB" id="A0A5R8KF39"/>
<feature type="signal peptide" evidence="1">
    <location>
        <begin position="1"/>
        <end position="18"/>
    </location>
</feature>
<keyword evidence="1" id="KW-0732">Signal</keyword>
<dbReference type="OrthoDB" id="7274825at2"/>
<dbReference type="RefSeq" id="WP_138086662.1">
    <property type="nucleotide sequence ID" value="NZ_VAUV01000008.1"/>
</dbReference>
<protein>
    <recommendedName>
        <fullName evidence="4">Lipoprotein</fullName>
    </recommendedName>
</protein>
<evidence type="ECO:0000313" key="2">
    <source>
        <dbReference type="EMBL" id="TLD70605.1"/>
    </source>
</evidence>
<dbReference type="EMBL" id="VAUV01000008">
    <property type="protein sequence ID" value="TLD70605.1"/>
    <property type="molecule type" value="Genomic_DNA"/>
</dbReference>
<proteinExistence type="predicted"/>
<keyword evidence="3" id="KW-1185">Reference proteome</keyword>
<reference evidence="2 3" key="1">
    <citation type="submission" date="2019-05" db="EMBL/GenBank/DDBJ databases">
        <title>Verrucobacter flavum gen. nov., sp. nov. a new member of the family Verrucomicrobiaceae.</title>
        <authorList>
            <person name="Szuroczki S."/>
            <person name="Abbaszade G."/>
            <person name="Szabo A."/>
            <person name="Felfoldi T."/>
            <person name="Schumann P."/>
            <person name="Boka K."/>
            <person name="Keki Z."/>
            <person name="Toumi M."/>
            <person name="Toth E."/>
        </authorList>
    </citation>
    <scope>NUCLEOTIDE SEQUENCE [LARGE SCALE GENOMIC DNA]</scope>
    <source>
        <strain evidence="2 3">MG-N-17</strain>
    </source>
</reference>
<comment type="caution">
    <text evidence="2">The sequence shown here is derived from an EMBL/GenBank/DDBJ whole genome shotgun (WGS) entry which is preliminary data.</text>
</comment>
<dbReference type="Proteomes" id="UP000306196">
    <property type="component" value="Unassembled WGS sequence"/>
</dbReference>
<sequence>MISATFPVLRLAAAAAFAALLSSCGSTSTITLDYQPTGQTITGPRKVAVGRFIDHRRVGSYHLGAVRTPIGTTMEELTTRVPVEQVVRNAFAHGLSSRRMLTEQNGAQFILTGEILEFAADQLVRPGAYAKVRVNLVREGSGQIIFSRVYTGERAGSAYLPGSGSPVPALQEMASRALQDTVDKALDDPSLRSRLSSFDGGRIRANEPYGPNVL</sequence>
<evidence type="ECO:0000256" key="1">
    <source>
        <dbReference type="SAM" id="SignalP"/>
    </source>
</evidence>
<gene>
    <name evidence="2" type="ORF">FEM03_12885</name>
</gene>
<name>A0A5R8KF39_9BACT</name>
<evidence type="ECO:0000313" key="3">
    <source>
        <dbReference type="Proteomes" id="UP000306196"/>
    </source>
</evidence>
<dbReference type="Gene3D" id="3.40.50.10610">
    <property type="entry name" value="ABC-type transport auxiliary lipoprotein component"/>
    <property type="match status" value="1"/>
</dbReference>
<evidence type="ECO:0008006" key="4">
    <source>
        <dbReference type="Google" id="ProtNLM"/>
    </source>
</evidence>
<dbReference type="SUPFAM" id="SSF159594">
    <property type="entry name" value="XCC0632-like"/>
    <property type="match status" value="1"/>
</dbReference>
<organism evidence="2 3">
    <name type="scientific">Phragmitibacter flavus</name>
    <dbReference type="NCBI Taxonomy" id="2576071"/>
    <lineage>
        <taxon>Bacteria</taxon>
        <taxon>Pseudomonadati</taxon>
        <taxon>Verrucomicrobiota</taxon>
        <taxon>Verrucomicrobiia</taxon>
        <taxon>Verrucomicrobiales</taxon>
        <taxon>Verrucomicrobiaceae</taxon>
        <taxon>Phragmitibacter</taxon>
    </lineage>
</organism>